<dbReference type="SUPFAM" id="SSF51735">
    <property type="entry name" value="NAD(P)-binding Rossmann-fold domains"/>
    <property type="match status" value="1"/>
</dbReference>
<comment type="pathway">
    <text evidence="3 18">Amino-acid biosynthesis; L-methionine biosynthesis via de novo pathway; L-homoserine from L-aspartate: step 3/3.</text>
</comment>
<dbReference type="InterPro" id="IPR019811">
    <property type="entry name" value="HDH_CS"/>
</dbReference>
<sequence length="451" mass="49515">MSTIRRQLYVYGEHLRGNGKVETISIGLLGLGTVGTGVVKIIENHQDKIMHQIGCPVKVKKILVKNIDKDRDVSIATDMLTTNPDEILNDPEIDVIIEVMGGVEETKEKLLHALKNRKHVVTANKDLMAVHGAKLLQVASENNCDLFYEASVAGGIPIIRGLVDGLASDHITKMMGIVNGTTNFILTKMTKQGKAYEEVLEEAQRLGFAESDPTSDVEGLDAARKMTILATLGFSMNISLEDVKVEGITKVTEEDIQYGKQLGYTMKLIGFAHRQDEKVEVSVQPAFLIDSHPLAAVNNEFNAVYVYGEAVGETMFYGPGAGSMPTATAVVSDLVNVLKNMRLGVNGKTATTPQFKKNLKKPDEMYSKYFLRLQVEDAVGVFAEITSIFSKNGVSFEKILQLPVKEKGMAEIVLITHHASLLNYENILIQLRDLSSVRTVKSSYRVEGGTK</sequence>
<dbReference type="GO" id="GO:0046872">
    <property type="term" value="F:metal ion binding"/>
    <property type="evidence" value="ECO:0007669"/>
    <property type="project" value="UniProtKB-KW"/>
</dbReference>
<evidence type="ECO:0000256" key="7">
    <source>
        <dbReference type="ARBA" id="ARBA00022605"/>
    </source>
</evidence>
<comment type="similarity">
    <text evidence="4 19">Belongs to the homoserine dehydrogenase family.</text>
</comment>
<proteinExistence type="inferred from homology"/>
<reference evidence="22" key="1">
    <citation type="submission" date="2018-10" db="EMBL/GenBank/DDBJ databases">
        <title>FDA dAtabase for Regulatory Grade micrObial Sequences (FDA-ARGOS): Supporting development and validation of Infectious Disease Dx tests.</title>
        <authorList>
            <person name="Minogue T."/>
            <person name="Wolcott M."/>
            <person name="Wasieloski L."/>
            <person name="Aguilar W."/>
            <person name="Moore D."/>
            <person name="Tallon L."/>
            <person name="Sadzewicz L."/>
            <person name="Sengamalay N."/>
            <person name="Ott S."/>
            <person name="Godinez A."/>
            <person name="Nagaraj S."/>
            <person name="Vavikolanu K."/>
            <person name="Vyas G."/>
            <person name="Nadendla S."/>
            <person name="George J."/>
            <person name="Sichtig H."/>
        </authorList>
    </citation>
    <scope>NUCLEOTIDE SEQUENCE [LARGE SCALE GENOMIC DNA]</scope>
    <source>
        <strain evidence="22">FDAARGOS_343</strain>
    </source>
</reference>
<evidence type="ECO:0000256" key="15">
    <source>
        <dbReference type="ARBA" id="ARBA00048841"/>
    </source>
</evidence>
<keyword evidence="11 18" id="KW-0560">Oxidoreductase</keyword>
<protein>
    <recommendedName>
        <fullName evidence="6 18">Homoserine dehydrogenase</fullName>
        <ecNumber evidence="5 18">1.1.1.3</ecNumber>
    </recommendedName>
</protein>
<feature type="binding site" evidence="17">
    <location>
        <position position="210"/>
    </location>
    <ligand>
        <name>L-homoserine</name>
        <dbReference type="ChEBI" id="CHEBI:57476"/>
    </ligand>
</feature>
<feature type="domain" description="ACT" evidence="20">
    <location>
        <begin position="370"/>
        <end position="445"/>
    </location>
</feature>
<evidence type="ECO:0000256" key="5">
    <source>
        <dbReference type="ARBA" id="ARBA00013213"/>
    </source>
</evidence>
<dbReference type="GO" id="GO:0050661">
    <property type="term" value="F:NADP binding"/>
    <property type="evidence" value="ECO:0007669"/>
    <property type="project" value="InterPro"/>
</dbReference>
<dbReference type="UniPathway" id="UPA00051">
    <property type="reaction ID" value="UER00465"/>
</dbReference>
<feature type="binding site" evidence="17">
    <location>
        <position position="125"/>
    </location>
    <ligand>
        <name>NADPH</name>
        <dbReference type="ChEBI" id="CHEBI:57783"/>
    </ligand>
</feature>
<evidence type="ECO:0000256" key="11">
    <source>
        <dbReference type="ARBA" id="ARBA00023002"/>
    </source>
</evidence>
<keyword evidence="9" id="KW-0479">Metal-binding</keyword>
<dbReference type="Pfam" id="PF00742">
    <property type="entry name" value="Homoserine_dh"/>
    <property type="match status" value="1"/>
</dbReference>
<dbReference type="InterPro" id="IPR045865">
    <property type="entry name" value="ACT-like_dom_sf"/>
</dbReference>
<dbReference type="InterPro" id="IPR002912">
    <property type="entry name" value="ACT_dom"/>
</dbReference>
<gene>
    <name evidence="21" type="ORF">CEQ21_16790</name>
</gene>
<dbReference type="STRING" id="1397.ABW02_11490"/>
<keyword evidence="13" id="KW-0915">Sodium</keyword>
<dbReference type="GO" id="GO:0004412">
    <property type="term" value="F:homoserine dehydrogenase activity"/>
    <property type="evidence" value="ECO:0007669"/>
    <property type="project" value="UniProtKB-EC"/>
</dbReference>
<name>A0A553SJJ2_NIACI</name>
<evidence type="ECO:0000313" key="21">
    <source>
        <dbReference type="EMBL" id="TRZ37142.1"/>
    </source>
</evidence>
<dbReference type="NCBIfam" id="NF004976">
    <property type="entry name" value="PRK06349.1"/>
    <property type="match status" value="1"/>
</dbReference>
<dbReference type="Gene3D" id="3.40.50.720">
    <property type="entry name" value="NAD(P)-binding Rossmann-like Domain"/>
    <property type="match status" value="1"/>
</dbReference>
<dbReference type="PANTHER" id="PTHR43331:SF1">
    <property type="entry name" value="HOMOSERINE DEHYDROGENASE"/>
    <property type="match status" value="1"/>
</dbReference>
<dbReference type="UniPathway" id="UPA00050">
    <property type="reaction ID" value="UER00063"/>
</dbReference>
<dbReference type="PROSITE" id="PS51671">
    <property type="entry name" value="ACT"/>
    <property type="match status" value="1"/>
</dbReference>
<evidence type="ECO:0000256" key="19">
    <source>
        <dbReference type="RuleBase" id="RU004171"/>
    </source>
</evidence>
<evidence type="ECO:0000313" key="22">
    <source>
        <dbReference type="Proteomes" id="UP000319837"/>
    </source>
</evidence>
<dbReference type="InterPro" id="IPR005106">
    <property type="entry name" value="Asp/hSer_DH_NAD-bd"/>
</dbReference>
<organism evidence="21 22">
    <name type="scientific">Niallia circulans</name>
    <name type="common">Bacillus circulans</name>
    <dbReference type="NCBI Taxonomy" id="1397"/>
    <lineage>
        <taxon>Bacteria</taxon>
        <taxon>Bacillati</taxon>
        <taxon>Bacillota</taxon>
        <taxon>Bacilli</taxon>
        <taxon>Bacillales</taxon>
        <taxon>Bacillaceae</taxon>
        <taxon>Niallia</taxon>
    </lineage>
</organism>
<dbReference type="Gene3D" id="3.30.70.260">
    <property type="match status" value="1"/>
</dbReference>
<dbReference type="Pfam" id="PF03447">
    <property type="entry name" value="NAD_binding_3"/>
    <property type="match status" value="1"/>
</dbReference>
<evidence type="ECO:0000256" key="14">
    <source>
        <dbReference type="ARBA" id="ARBA00023167"/>
    </source>
</evidence>
<dbReference type="AlphaFoldDB" id="A0A553SJJ2"/>
<keyword evidence="8 18" id="KW-0791">Threonine biosynthesis</keyword>
<dbReference type="Gene3D" id="3.30.360.10">
    <property type="entry name" value="Dihydrodipicolinate Reductase, domain 2"/>
    <property type="match status" value="1"/>
</dbReference>
<dbReference type="EMBL" id="RIBP01000004">
    <property type="protein sequence ID" value="TRZ37142.1"/>
    <property type="molecule type" value="Genomic_DNA"/>
</dbReference>
<feature type="binding site" evidence="17">
    <location>
        <begin position="29"/>
        <end position="36"/>
    </location>
    <ligand>
        <name>NADP(+)</name>
        <dbReference type="ChEBI" id="CHEBI:58349"/>
    </ligand>
</feature>
<dbReference type="EC" id="1.1.1.3" evidence="5 18"/>
<dbReference type="InterPro" id="IPR001342">
    <property type="entry name" value="HDH_cat"/>
</dbReference>
<accession>A0A553SJJ2</accession>
<comment type="cofactor">
    <cofactor evidence="1">
        <name>a metal cation</name>
        <dbReference type="ChEBI" id="CHEBI:25213"/>
    </cofactor>
</comment>
<dbReference type="SUPFAM" id="SSF55347">
    <property type="entry name" value="Glyceraldehyde-3-phosphate dehydrogenase-like, C-terminal domain"/>
    <property type="match status" value="1"/>
</dbReference>
<dbReference type="GO" id="GO:0009086">
    <property type="term" value="P:methionine biosynthetic process"/>
    <property type="evidence" value="ECO:0007669"/>
    <property type="project" value="UniProtKB-KW"/>
</dbReference>
<evidence type="ECO:0000256" key="1">
    <source>
        <dbReference type="ARBA" id="ARBA00001920"/>
    </source>
</evidence>
<keyword evidence="10 17" id="KW-0521">NADP</keyword>
<evidence type="ECO:0000256" key="13">
    <source>
        <dbReference type="ARBA" id="ARBA00023053"/>
    </source>
</evidence>
<dbReference type="SUPFAM" id="SSF55021">
    <property type="entry name" value="ACT-like"/>
    <property type="match status" value="1"/>
</dbReference>
<evidence type="ECO:0000256" key="17">
    <source>
        <dbReference type="PIRSR" id="PIRSR000098-2"/>
    </source>
</evidence>
<evidence type="ECO:0000256" key="4">
    <source>
        <dbReference type="ARBA" id="ARBA00006753"/>
    </source>
</evidence>
<dbReference type="PIRSF" id="PIRSF000098">
    <property type="entry name" value="Homoser_dehydrog"/>
    <property type="match status" value="1"/>
</dbReference>
<dbReference type="Pfam" id="PF01842">
    <property type="entry name" value="ACT"/>
    <property type="match status" value="1"/>
</dbReference>
<dbReference type="FunFam" id="3.40.50.720:FF:000062">
    <property type="entry name" value="Homoserine dehydrogenase"/>
    <property type="match status" value="1"/>
</dbReference>
<evidence type="ECO:0000256" key="2">
    <source>
        <dbReference type="ARBA" id="ARBA00005056"/>
    </source>
</evidence>
<dbReference type="InterPro" id="IPR036291">
    <property type="entry name" value="NAD(P)-bd_dom_sf"/>
</dbReference>
<dbReference type="PROSITE" id="PS01042">
    <property type="entry name" value="HOMOSER_DHGENASE"/>
    <property type="match status" value="1"/>
</dbReference>
<evidence type="ECO:0000256" key="18">
    <source>
        <dbReference type="RuleBase" id="RU000579"/>
    </source>
</evidence>
<evidence type="ECO:0000256" key="9">
    <source>
        <dbReference type="ARBA" id="ARBA00022723"/>
    </source>
</evidence>
<keyword evidence="12" id="KW-0520">NAD</keyword>
<comment type="catalytic activity">
    <reaction evidence="15">
        <text>L-homoserine + NADP(+) = L-aspartate 4-semialdehyde + NADPH + H(+)</text>
        <dbReference type="Rhea" id="RHEA:15761"/>
        <dbReference type="ChEBI" id="CHEBI:15378"/>
        <dbReference type="ChEBI" id="CHEBI:57476"/>
        <dbReference type="ChEBI" id="CHEBI:57783"/>
        <dbReference type="ChEBI" id="CHEBI:58349"/>
        <dbReference type="ChEBI" id="CHEBI:537519"/>
        <dbReference type="EC" id="1.1.1.3"/>
    </reaction>
    <physiologicalReaction direction="right-to-left" evidence="15">
        <dbReference type="Rhea" id="RHEA:15763"/>
    </physiologicalReaction>
</comment>
<comment type="pathway">
    <text evidence="2 18">Amino-acid biosynthesis; L-threonine biosynthesis; L-threonine from L-aspartate: step 3/5.</text>
</comment>
<dbReference type="GO" id="GO:0009088">
    <property type="term" value="P:threonine biosynthetic process"/>
    <property type="evidence" value="ECO:0007669"/>
    <property type="project" value="UniProtKB-UniPathway"/>
</dbReference>
<dbReference type="CDD" id="cd04881">
    <property type="entry name" value="ACT_HSDH-Hom"/>
    <property type="match status" value="1"/>
</dbReference>
<feature type="active site" description="Proton donor" evidence="16">
    <location>
        <position position="225"/>
    </location>
</feature>
<keyword evidence="7 18" id="KW-0028">Amino-acid biosynthesis</keyword>
<dbReference type="Proteomes" id="UP000319837">
    <property type="component" value="Unassembled WGS sequence"/>
</dbReference>
<dbReference type="PANTHER" id="PTHR43331">
    <property type="entry name" value="HOMOSERINE DEHYDROGENASE"/>
    <property type="match status" value="1"/>
</dbReference>
<evidence type="ECO:0000256" key="3">
    <source>
        <dbReference type="ARBA" id="ARBA00005062"/>
    </source>
</evidence>
<dbReference type="InterPro" id="IPR016204">
    <property type="entry name" value="HDH"/>
</dbReference>
<dbReference type="FunFam" id="3.30.360.10:FF:000005">
    <property type="entry name" value="Homoserine dehydrogenase"/>
    <property type="match status" value="1"/>
</dbReference>
<evidence type="ECO:0000256" key="12">
    <source>
        <dbReference type="ARBA" id="ARBA00023027"/>
    </source>
</evidence>
<evidence type="ECO:0000256" key="16">
    <source>
        <dbReference type="PIRSR" id="PIRSR000098-1"/>
    </source>
</evidence>
<evidence type="ECO:0000256" key="6">
    <source>
        <dbReference type="ARBA" id="ARBA00013376"/>
    </source>
</evidence>
<keyword evidence="14 18" id="KW-0486">Methionine biosynthesis</keyword>
<evidence type="ECO:0000256" key="8">
    <source>
        <dbReference type="ARBA" id="ARBA00022697"/>
    </source>
</evidence>
<comment type="caution">
    <text evidence="21">The sequence shown here is derived from an EMBL/GenBank/DDBJ whole genome shotgun (WGS) entry which is preliminary data.</text>
</comment>
<evidence type="ECO:0000256" key="10">
    <source>
        <dbReference type="ARBA" id="ARBA00022857"/>
    </source>
</evidence>
<evidence type="ECO:0000259" key="20">
    <source>
        <dbReference type="PROSITE" id="PS51671"/>
    </source>
</evidence>